<keyword evidence="2" id="KW-1185">Reference proteome</keyword>
<gene>
    <name evidence="1" type="ORF">PVK06_001295</name>
</gene>
<sequence>MLYRELFRTTDPSAMDIGRCLILQQSWALYQMPFLASIIRLHTVYPDTASTIGGYPWDEQEGAYRNNWGEVHEEYITMWNNRLGRVPQMDRALDLPPSLEYIQWYCEIGKPFLFGGRSMVVPPYTIRIGQPFSDSHHAPEPEPKLHAGDSSYHPDLGGNNYFPGSSGHRYHSEFDIFSPLPH</sequence>
<comment type="caution">
    <text evidence="1">The sequence shown here is derived from an EMBL/GenBank/DDBJ whole genome shotgun (WGS) entry which is preliminary data.</text>
</comment>
<dbReference type="Proteomes" id="UP001358586">
    <property type="component" value="Chromosome 1"/>
</dbReference>
<evidence type="ECO:0008006" key="3">
    <source>
        <dbReference type="Google" id="ProtNLM"/>
    </source>
</evidence>
<evidence type="ECO:0000313" key="2">
    <source>
        <dbReference type="Proteomes" id="UP001358586"/>
    </source>
</evidence>
<evidence type="ECO:0000313" key="1">
    <source>
        <dbReference type="EMBL" id="KAK5845141.1"/>
    </source>
</evidence>
<dbReference type="EMBL" id="JARKNE010000001">
    <property type="protein sequence ID" value="KAK5845141.1"/>
    <property type="molecule type" value="Genomic_DNA"/>
</dbReference>
<reference evidence="1 2" key="1">
    <citation type="submission" date="2023-03" db="EMBL/GenBank/DDBJ databases">
        <title>WGS of Gossypium arboreum.</title>
        <authorList>
            <person name="Yu D."/>
        </authorList>
    </citation>
    <scope>NUCLEOTIDE SEQUENCE [LARGE SCALE GENOMIC DNA]</scope>
    <source>
        <tissue evidence="1">Leaf</tissue>
    </source>
</reference>
<protein>
    <recommendedName>
        <fullName evidence="3">Serine/threonine-protein phosphatase 7 long form homolog</fullName>
    </recommendedName>
</protein>
<name>A0ABR0R0Q0_GOSAR</name>
<organism evidence="1 2">
    <name type="scientific">Gossypium arboreum</name>
    <name type="common">Tree cotton</name>
    <name type="synonym">Gossypium nanking</name>
    <dbReference type="NCBI Taxonomy" id="29729"/>
    <lineage>
        <taxon>Eukaryota</taxon>
        <taxon>Viridiplantae</taxon>
        <taxon>Streptophyta</taxon>
        <taxon>Embryophyta</taxon>
        <taxon>Tracheophyta</taxon>
        <taxon>Spermatophyta</taxon>
        <taxon>Magnoliopsida</taxon>
        <taxon>eudicotyledons</taxon>
        <taxon>Gunneridae</taxon>
        <taxon>Pentapetalae</taxon>
        <taxon>rosids</taxon>
        <taxon>malvids</taxon>
        <taxon>Malvales</taxon>
        <taxon>Malvaceae</taxon>
        <taxon>Malvoideae</taxon>
        <taxon>Gossypium</taxon>
    </lineage>
</organism>
<accession>A0ABR0R0Q0</accession>
<proteinExistence type="predicted"/>